<reference evidence="2 3" key="1">
    <citation type="submission" date="2019-07" db="EMBL/GenBank/DDBJ databases">
        <title>De Novo Assembly of kiwifruit Actinidia rufa.</title>
        <authorList>
            <person name="Sugita-Konishi S."/>
            <person name="Sato K."/>
            <person name="Mori E."/>
            <person name="Abe Y."/>
            <person name="Kisaki G."/>
            <person name="Hamano K."/>
            <person name="Suezawa K."/>
            <person name="Otani M."/>
            <person name="Fukuda T."/>
            <person name="Manabe T."/>
            <person name="Gomi K."/>
            <person name="Tabuchi M."/>
            <person name="Akimitsu K."/>
            <person name="Kataoka I."/>
        </authorList>
    </citation>
    <scope>NUCLEOTIDE SEQUENCE [LARGE SCALE GENOMIC DNA]</scope>
    <source>
        <strain evidence="3">cv. Fuchu</strain>
    </source>
</reference>
<sequence length="250" mass="27946">MRSWCSFHPWIFVVLVKILSSVYEPCQIHLLAAEAIFYAGEELPSILMAPSLHGIRERPGIHLVAWKVLCLPKKGGGLGIRDLVLFNKPMLGKWIWRFVLGEDKLWCRVLNGKYGIISGACRTKVITHPYGTVPLPELFTFATNQDALVADYWFPSPVGGFWAPLFRRWAHDWELEVFVEFFCCKKCSPLVRKLSSGGGRGMAKEASQCLLSIILLRVWVIPPSLGKGFGSAECLVRCVSSVGLLPKGPF</sequence>
<dbReference type="OrthoDB" id="1106043at2759"/>
<dbReference type="AlphaFoldDB" id="A0A7J0EDB2"/>
<protein>
    <submittedName>
        <fullName evidence="2">Uncharacterized protein</fullName>
    </submittedName>
</protein>
<accession>A0A7J0EDB2</accession>
<feature type="signal peptide" evidence="1">
    <location>
        <begin position="1"/>
        <end position="20"/>
    </location>
</feature>
<evidence type="ECO:0000313" key="2">
    <source>
        <dbReference type="EMBL" id="GFY84425.1"/>
    </source>
</evidence>
<comment type="caution">
    <text evidence="2">The sequence shown here is derived from an EMBL/GenBank/DDBJ whole genome shotgun (WGS) entry which is preliminary data.</text>
</comment>
<dbReference type="EMBL" id="BJWL01000003">
    <property type="protein sequence ID" value="GFY84425.1"/>
    <property type="molecule type" value="Genomic_DNA"/>
</dbReference>
<gene>
    <name evidence="2" type="ORF">Acr_03g0011990</name>
</gene>
<keyword evidence="1" id="KW-0732">Signal</keyword>
<organism evidence="2 3">
    <name type="scientific">Actinidia rufa</name>
    <dbReference type="NCBI Taxonomy" id="165716"/>
    <lineage>
        <taxon>Eukaryota</taxon>
        <taxon>Viridiplantae</taxon>
        <taxon>Streptophyta</taxon>
        <taxon>Embryophyta</taxon>
        <taxon>Tracheophyta</taxon>
        <taxon>Spermatophyta</taxon>
        <taxon>Magnoliopsida</taxon>
        <taxon>eudicotyledons</taxon>
        <taxon>Gunneridae</taxon>
        <taxon>Pentapetalae</taxon>
        <taxon>asterids</taxon>
        <taxon>Ericales</taxon>
        <taxon>Actinidiaceae</taxon>
        <taxon>Actinidia</taxon>
    </lineage>
</organism>
<name>A0A7J0EDB2_9ERIC</name>
<proteinExistence type="predicted"/>
<evidence type="ECO:0000256" key="1">
    <source>
        <dbReference type="SAM" id="SignalP"/>
    </source>
</evidence>
<dbReference type="Proteomes" id="UP000585474">
    <property type="component" value="Unassembled WGS sequence"/>
</dbReference>
<feature type="chain" id="PRO_5029840065" evidence="1">
    <location>
        <begin position="21"/>
        <end position="250"/>
    </location>
</feature>
<evidence type="ECO:0000313" key="3">
    <source>
        <dbReference type="Proteomes" id="UP000585474"/>
    </source>
</evidence>
<keyword evidence="3" id="KW-1185">Reference proteome</keyword>